<evidence type="ECO:0000256" key="5">
    <source>
        <dbReference type="ARBA" id="ARBA00022989"/>
    </source>
</evidence>
<dbReference type="PANTHER" id="PTHR43045:SF1">
    <property type="entry name" value="SHIKIMATE TRANSPORTER"/>
    <property type="match status" value="1"/>
</dbReference>
<feature type="transmembrane region" description="Helical" evidence="7">
    <location>
        <begin position="91"/>
        <end position="114"/>
    </location>
</feature>
<comment type="caution">
    <text evidence="9">The sequence shown here is derived from an EMBL/GenBank/DDBJ whole genome shotgun (WGS) entry which is preliminary data.</text>
</comment>
<evidence type="ECO:0000256" key="7">
    <source>
        <dbReference type="SAM" id="Phobius"/>
    </source>
</evidence>
<dbReference type="GO" id="GO:0005886">
    <property type="term" value="C:plasma membrane"/>
    <property type="evidence" value="ECO:0007669"/>
    <property type="project" value="UniProtKB-SubCell"/>
</dbReference>
<feature type="transmembrane region" description="Helical" evidence="7">
    <location>
        <begin position="342"/>
        <end position="363"/>
    </location>
</feature>
<gene>
    <name evidence="9" type="ORF">MMUR_39390</name>
</gene>
<dbReference type="InterPro" id="IPR020846">
    <property type="entry name" value="MFS_dom"/>
</dbReference>
<evidence type="ECO:0000313" key="9">
    <source>
        <dbReference type="EMBL" id="GFG59803.1"/>
    </source>
</evidence>
<dbReference type="PROSITE" id="PS50850">
    <property type="entry name" value="MFS"/>
    <property type="match status" value="1"/>
</dbReference>
<feature type="transmembrane region" description="Helical" evidence="7">
    <location>
        <begin position="29"/>
        <end position="48"/>
    </location>
</feature>
<dbReference type="PANTHER" id="PTHR43045">
    <property type="entry name" value="SHIKIMATE TRANSPORTER"/>
    <property type="match status" value="1"/>
</dbReference>
<name>A0A7I9WQA6_9MYCO</name>
<dbReference type="AlphaFoldDB" id="A0A7I9WQA6"/>
<dbReference type="Pfam" id="PF00083">
    <property type="entry name" value="Sugar_tr"/>
    <property type="match status" value="1"/>
</dbReference>
<feature type="transmembrane region" description="Helical" evidence="7">
    <location>
        <begin position="190"/>
        <end position="211"/>
    </location>
</feature>
<dbReference type="Gene3D" id="1.20.1250.20">
    <property type="entry name" value="MFS general substrate transporter like domains"/>
    <property type="match status" value="2"/>
</dbReference>
<dbReference type="CDD" id="cd17369">
    <property type="entry name" value="MFS_ShiA_like"/>
    <property type="match status" value="1"/>
</dbReference>
<feature type="transmembrane region" description="Helical" evidence="7">
    <location>
        <begin position="288"/>
        <end position="306"/>
    </location>
</feature>
<dbReference type="RefSeq" id="WP_193490228.1">
    <property type="nucleotide sequence ID" value="NZ_BAAAMC010000015.1"/>
</dbReference>
<keyword evidence="10" id="KW-1185">Reference proteome</keyword>
<feature type="transmembrane region" description="Helical" evidence="7">
    <location>
        <begin position="257"/>
        <end position="276"/>
    </location>
</feature>
<evidence type="ECO:0000256" key="2">
    <source>
        <dbReference type="ARBA" id="ARBA00022448"/>
    </source>
</evidence>
<accession>A0A7I9WQA6</accession>
<dbReference type="SUPFAM" id="SSF103473">
    <property type="entry name" value="MFS general substrate transporter"/>
    <property type="match status" value="1"/>
</dbReference>
<keyword evidence="5 7" id="KW-1133">Transmembrane helix</keyword>
<feature type="transmembrane region" description="Helical" evidence="7">
    <location>
        <begin position="155"/>
        <end position="178"/>
    </location>
</feature>
<proteinExistence type="predicted"/>
<evidence type="ECO:0000256" key="3">
    <source>
        <dbReference type="ARBA" id="ARBA00022475"/>
    </source>
</evidence>
<feature type="transmembrane region" description="Helical" evidence="7">
    <location>
        <begin position="318"/>
        <end position="336"/>
    </location>
</feature>
<evidence type="ECO:0000256" key="4">
    <source>
        <dbReference type="ARBA" id="ARBA00022692"/>
    </source>
</evidence>
<sequence length="459" mass="48310">MASTDNGGASEKEVFRVASVAGIAAGIEYYDFFIYGLAAALVFPAVIFPEQSPVTAALLSFATFGIGFLARPLGGVVFGHFGDVVGRKKTLVTALVLMGVASTTIGLLPSFAAIGVAAPILLVLFRFAQGIAIGGQQGGVVLLAVEAAPPHRRGFFGSFASLGAPVGVLLANGIFLSVTAVLSREALLSWGWRVPFLFSLALVVLAIYIHLKLEDTPAFQKLQSSNADGGAGQRQRSPILTALTTYPREIALTSGTYLGINLAYYIFITYLIAYGTDSRHLGLSHGTLIGAVLIGSVGQIVFLPLAGAISDRFGRQRIMMVGAAGLAVVVFPFWIMVDTGSFWLISLAMLIGLGVFQSLVYGVQPAYFSEIFPTEIRYSGLSLGMQIGSILGGAFAPVIATALISRFSSTSIAIYMSAASLITLFSVWRLGETRPAVAESALRLVPDRADDSSASHHRS</sequence>
<evidence type="ECO:0000256" key="1">
    <source>
        <dbReference type="ARBA" id="ARBA00004651"/>
    </source>
</evidence>
<keyword evidence="6 7" id="KW-0472">Membrane</keyword>
<feature type="transmembrane region" description="Helical" evidence="7">
    <location>
        <begin position="54"/>
        <end position="79"/>
    </location>
</feature>
<comment type="subcellular location">
    <subcellularLocation>
        <location evidence="1">Cell membrane</location>
        <topology evidence="1">Multi-pass membrane protein</topology>
    </subcellularLocation>
</comment>
<organism evidence="9 10">
    <name type="scientific">Mycolicibacterium murale</name>
    <dbReference type="NCBI Taxonomy" id="182220"/>
    <lineage>
        <taxon>Bacteria</taxon>
        <taxon>Bacillati</taxon>
        <taxon>Actinomycetota</taxon>
        <taxon>Actinomycetes</taxon>
        <taxon>Mycobacteriales</taxon>
        <taxon>Mycobacteriaceae</taxon>
        <taxon>Mycolicibacterium</taxon>
    </lineage>
</organism>
<dbReference type="EMBL" id="BLKT01000003">
    <property type="protein sequence ID" value="GFG59803.1"/>
    <property type="molecule type" value="Genomic_DNA"/>
</dbReference>
<dbReference type="Pfam" id="PF07690">
    <property type="entry name" value="MFS_1"/>
    <property type="match status" value="1"/>
</dbReference>
<dbReference type="InterPro" id="IPR011701">
    <property type="entry name" value="MFS"/>
</dbReference>
<evidence type="ECO:0000256" key="6">
    <source>
        <dbReference type="ARBA" id="ARBA00023136"/>
    </source>
</evidence>
<protein>
    <submittedName>
        <fullName evidence="9">Shikimate transporter</fullName>
    </submittedName>
</protein>
<dbReference type="InterPro" id="IPR036259">
    <property type="entry name" value="MFS_trans_sf"/>
</dbReference>
<feature type="transmembrane region" description="Helical" evidence="7">
    <location>
        <begin position="410"/>
        <end position="428"/>
    </location>
</feature>
<feature type="transmembrane region" description="Helical" evidence="7">
    <location>
        <begin position="383"/>
        <end position="404"/>
    </location>
</feature>
<evidence type="ECO:0000259" key="8">
    <source>
        <dbReference type="PROSITE" id="PS50850"/>
    </source>
</evidence>
<keyword evidence="2" id="KW-0813">Transport</keyword>
<dbReference type="GO" id="GO:0022857">
    <property type="term" value="F:transmembrane transporter activity"/>
    <property type="evidence" value="ECO:0007669"/>
    <property type="project" value="InterPro"/>
</dbReference>
<feature type="transmembrane region" description="Helical" evidence="7">
    <location>
        <begin position="120"/>
        <end position="143"/>
    </location>
</feature>
<keyword evidence="4 7" id="KW-0812">Transmembrane</keyword>
<dbReference type="Proteomes" id="UP000465241">
    <property type="component" value="Unassembled WGS sequence"/>
</dbReference>
<feature type="domain" description="Major facilitator superfamily (MFS) profile" evidence="8">
    <location>
        <begin position="17"/>
        <end position="434"/>
    </location>
</feature>
<dbReference type="InterPro" id="IPR005828">
    <property type="entry name" value="MFS_sugar_transport-like"/>
</dbReference>
<reference evidence="9 10" key="1">
    <citation type="journal article" date="2019" name="Emerg. Microbes Infect.">
        <title>Comprehensive subspecies identification of 175 nontuberculous mycobacteria species based on 7547 genomic profiles.</title>
        <authorList>
            <person name="Matsumoto Y."/>
            <person name="Kinjo T."/>
            <person name="Motooka D."/>
            <person name="Nabeya D."/>
            <person name="Jung N."/>
            <person name="Uechi K."/>
            <person name="Horii T."/>
            <person name="Iida T."/>
            <person name="Fujita J."/>
            <person name="Nakamura S."/>
        </authorList>
    </citation>
    <scope>NUCLEOTIDE SEQUENCE [LARGE SCALE GENOMIC DNA]</scope>
    <source>
        <strain evidence="9 10">JCM 13392</strain>
    </source>
</reference>
<evidence type="ECO:0000313" key="10">
    <source>
        <dbReference type="Proteomes" id="UP000465241"/>
    </source>
</evidence>
<keyword evidence="3" id="KW-1003">Cell membrane</keyword>